<dbReference type="InterPro" id="IPR012480">
    <property type="entry name" value="Hepar_II_III_C"/>
</dbReference>
<dbReference type="GO" id="GO:0016829">
    <property type="term" value="F:lyase activity"/>
    <property type="evidence" value="ECO:0007669"/>
    <property type="project" value="UniProtKB-KW"/>
</dbReference>
<evidence type="ECO:0000259" key="5">
    <source>
        <dbReference type="Pfam" id="PF07940"/>
    </source>
</evidence>
<dbReference type="Gene3D" id="1.50.10.100">
    <property type="entry name" value="Chondroitin AC/alginate lyase"/>
    <property type="match status" value="1"/>
</dbReference>
<comment type="subcellular location">
    <subcellularLocation>
        <location evidence="1">Periplasm</location>
    </subcellularLocation>
</comment>
<dbReference type="AlphaFoldDB" id="A0A2N8L1S7"/>
<dbReference type="Gene3D" id="2.70.98.70">
    <property type="match status" value="1"/>
</dbReference>
<name>A0A2N8L1S7_9BURK</name>
<dbReference type="SUPFAM" id="SSF48230">
    <property type="entry name" value="Chondroitin AC/alginate lyase"/>
    <property type="match status" value="1"/>
</dbReference>
<keyword evidence="8" id="KW-1185">Reference proteome</keyword>
<evidence type="ECO:0000313" key="8">
    <source>
        <dbReference type="Proteomes" id="UP000235916"/>
    </source>
</evidence>
<comment type="caution">
    <text evidence="7">The sequence shown here is derived from an EMBL/GenBank/DDBJ whole genome shotgun (WGS) entry which is preliminary data.</text>
</comment>
<evidence type="ECO:0000256" key="4">
    <source>
        <dbReference type="ARBA" id="ARBA00023239"/>
    </source>
</evidence>
<gene>
    <name evidence="7" type="ORF">C1O66_09030</name>
</gene>
<evidence type="ECO:0000313" key="7">
    <source>
        <dbReference type="EMBL" id="PND39655.1"/>
    </source>
</evidence>
<dbReference type="GO" id="GO:0042597">
    <property type="term" value="C:periplasmic space"/>
    <property type="evidence" value="ECO:0007669"/>
    <property type="project" value="UniProtKB-SubCell"/>
</dbReference>
<keyword evidence="4" id="KW-0456">Lyase</keyword>
<proteinExistence type="predicted"/>
<dbReference type="InterPro" id="IPR031680">
    <property type="entry name" value="Hepar_II_III_N"/>
</dbReference>
<accession>A0A2N8L1S7</accession>
<dbReference type="Proteomes" id="UP000235916">
    <property type="component" value="Unassembled WGS sequence"/>
</dbReference>
<feature type="domain" description="Heparin-sulfate lyase N-terminal" evidence="6">
    <location>
        <begin position="121"/>
        <end position="344"/>
    </location>
</feature>
<keyword evidence="3" id="KW-0574">Periplasm</keyword>
<dbReference type="OrthoDB" id="9763014at2"/>
<dbReference type="EMBL" id="POSP01000003">
    <property type="protein sequence ID" value="PND39655.1"/>
    <property type="molecule type" value="Genomic_DNA"/>
</dbReference>
<evidence type="ECO:0000256" key="3">
    <source>
        <dbReference type="ARBA" id="ARBA00022764"/>
    </source>
</evidence>
<evidence type="ECO:0000256" key="2">
    <source>
        <dbReference type="ARBA" id="ARBA00022729"/>
    </source>
</evidence>
<protein>
    <submittedName>
        <fullName evidence="7">Uncharacterized protein</fullName>
    </submittedName>
</protein>
<dbReference type="InterPro" id="IPR008929">
    <property type="entry name" value="Chondroitin_lyas"/>
</dbReference>
<evidence type="ECO:0000256" key="1">
    <source>
        <dbReference type="ARBA" id="ARBA00004418"/>
    </source>
</evidence>
<dbReference type="Pfam" id="PF16889">
    <property type="entry name" value="Hepar_II_III_N"/>
    <property type="match status" value="1"/>
</dbReference>
<dbReference type="PANTHER" id="PTHR39210">
    <property type="entry name" value="HEPARIN-SULFATE LYASE"/>
    <property type="match status" value="1"/>
</dbReference>
<evidence type="ECO:0000259" key="6">
    <source>
        <dbReference type="Pfam" id="PF16889"/>
    </source>
</evidence>
<sequence>MSWFWNRLRCMSPAEVLHRSQYALLKRAQRSLGFGALRAEAPDQLQGGVRWVLPRPAEGEVESADYLAEAELIAQGSVRLFASQRFEVGAEPQWNRCPLTGVQAPLRPAHALSITDRSQVGDIKYLWELNRHLHWVALAQAWALSGQREHLNTLALQLRSWLTQCPYGQGPNWTSSLEYAIRLLNWSLVWQLIGGLESPLFQGPHGQALRSDWLRSINLHVRAISQHYSRHSSANNHLVGELTGVFVAAAVWPFWRSVTELAGRARAELLREIDLQVAPDGVLREQAFEYATFTFDFFLAAERAAAASGQPMPASYRARMAAMCRFVASVTTCRGAVPQVGDADGAEAFRLDPRPGRDCFAAMQQKGAALMRQPAWLPQPQHRRDDAAWLDWATGAVAEPGAASAGRALDFPDGGYYLFGRDMGGPQEILGLVDAGPLGYLGIAAHGHADALQLWLSVSGIPVLVDPGTYSYWAEKKWRDYFRGTSAHNTVRVAGIDQSMSGGRFMWTRKAHVCANRSIKRTPEGDFSWSAGHDGYKHLPGKVLHSREVQFSAQSKSLRVLDRVEGRKPELIELFWHIAPDWTLQVEGANRVRLCHGEGLQLVLQIKAPLPGRLDIVSAQEEPPLGWYSAGYGERCPCPTIRWTTRSISIQLETLIEVISV</sequence>
<feature type="domain" description="Heparinase II/III-like C-terminal" evidence="5">
    <location>
        <begin position="408"/>
        <end position="635"/>
    </location>
</feature>
<dbReference type="PANTHER" id="PTHR39210:SF1">
    <property type="entry name" value="HEPARIN-SULFATE LYASE"/>
    <property type="match status" value="1"/>
</dbReference>
<organism evidence="7 8">
    <name type="scientific">Kinneretia aquatilis</name>
    <dbReference type="NCBI Taxonomy" id="2070761"/>
    <lineage>
        <taxon>Bacteria</taxon>
        <taxon>Pseudomonadati</taxon>
        <taxon>Pseudomonadota</taxon>
        <taxon>Betaproteobacteria</taxon>
        <taxon>Burkholderiales</taxon>
        <taxon>Sphaerotilaceae</taxon>
        <taxon>Roseateles</taxon>
    </lineage>
</organism>
<dbReference type="Pfam" id="PF07940">
    <property type="entry name" value="Hepar_II_III_C"/>
    <property type="match status" value="1"/>
</dbReference>
<keyword evidence="2" id="KW-0732">Signal</keyword>
<reference evidence="7 8" key="1">
    <citation type="submission" date="2018-01" db="EMBL/GenBank/DDBJ databases">
        <title>Draft genome sequence of Paucibacter aquatile CR182 isolated from freshwater of the Nakdong River.</title>
        <authorList>
            <person name="Choi A."/>
            <person name="Chung E.J."/>
        </authorList>
    </citation>
    <scope>NUCLEOTIDE SEQUENCE [LARGE SCALE GENOMIC DNA]</scope>
    <source>
        <strain evidence="7 8">CR182</strain>
    </source>
</reference>